<dbReference type="RefSeq" id="WP_235122506.1">
    <property type="nucleotide sequence ID" value="NZ_CP090978.1"/>
</dbReference>
<evidence type="ECO:0000256" key="1">
    <source>
        <dbReference type="ARBA" id="ARBA00005801"/>
    </source>
</evidence>
<evidence type="ECO:0000259" key="3">
    <source>
        <dbReference type="Pfam" id="PF01478"/>
    </source>
</evidence>
<dbReference type="Proteomes" id="UP001649230">
    <property type="component" value="Chromosome"/>
</dbReference>
<comment type="similarity">
    <text evidence="1">Belongs to the peptidase A24 family.</text>
</comment>
<dbReference type="InterPro" id="IPR000045">
    <property type="entry name" value="Prepilin_IV_endopep_pep"/>
</dbReference>
<sequence>MIQYVLLIFIAIAFFTDAWRSILPNWLTLGGTLAGVLLQSLESGMEGLFQAVIGAVVGFGMLLLLHLIGALGAGDVKLFAAIGALTGALFVIQCLLYSILFAGIIGLLLLLIRKKLLTTGSRIANWLFTITMNRDLQTLLRLKQQPNLKFPFMYAVVPGVCTAWYYALIP</sequence>
<feature type="transmembrane region" description="Helical" evidence="2">
    <location>
        <begin position="78"/>
        <end position="111"/>
    </location>
</feature>
<evidence type="ECO:0000313" key="4">
    <source>
        <dbReference type="EMBL" id="UJF35950.1"/>
    </source>
</evidence>
<keyword evidence="2" id="KW-0812">Transmembrane</keyword>
<reference evidence="4 5" key="1">
    <citation type="journal article" date="2024" name="Int. J. Syst. Evol. Microbiol.">
        <title>Paenibacillus hexagrammi sp. nov., a novel bacterium isolated from the gut content of Hexagrammos agrammus.</title>
        <authorList>
            <person name="Jung H.K."/>
            <person name="Kim D.G."/>
            <person name="Zin H."/>
            <person name="Park J."/>
            <person name="Jung H."/>
            <person name="Kim Y.O."/>
            <person name="Kong H.J."/>
            <person name="Kim J.W."/>
            <person name="Kim Y.S."/>
        </authorList>
    </citation>
    <scope>NUCLEOTIDE SEQUENCE [LARGE SCALE GENOMIC DNA]</scope>
    <source>
        <strain evidence="4 5">YPD9-1</strain>
    </source>
</reference>
<organism evidence="4 5">
    <name type="scientific">Paenibacillus hexagrammi</name>
    <dbReference type="NCBI Taxonomy" id="2908839"/>
    <lineage>
        <taxon>Bacteria</taxon>
        <taxon>Bacillati</taxon>
        <taxon>Bacillota</taxon>
        <taxon>Bacilli</taxon>
        <taxon>Bacillales</taxon>
        <taxon>Paenibacillaceae</taxon>
        <taxon>Paenibacillus</taxon>
    </lineage>
</organism>
<feature type="transmembrane region" description="Helical" evidence="2">
    <location>
        <begin position="48"/>
        <end position="71"/>
    </location>
</feature>
<dbReference type="PANTHER" id="PTHR30487:SF0">
    <property type="entry name" value="PREPILIN LEADER PEPTIDASE_N-METHYLTRANSFERASE-RELATED"/>
    <property type="match status" value="1"/>
</dbReference>
<dbReference type="Gene3D" id="1.20.120.1220">
    <property type="match status" value="1"/>
</dbReference>
<evidence type="ECO:0000256" key="2">
    <source>
        <dbReference type="SAM" id="Phobius"/>
    </source>
</evidence>
<feature type="domain" description="Prepilin type IV endopeptidase peptidase" evidence="3">
    <location>
        <begin position="5"/>
        <end position="107"/>
    </location>
</feature>
<proteinExistence type="inferred from homology"/>
<gene>
    <name evidence="4" type="ORF">L0M14_13210</name>
</gene>
<keyword evidence="5" id="KW-1185">Reference proteome</keyword>
<dbReference type="InterPro" id="IPR050882">
    <property type="entry name" value="Prepilin_peptidase/N-MTase"/>
</dbReference>
<keyword evidence="2" id="KW-0472">Membrane</keyword>
<keyword evidence="2" id="KW-1133">Transmembrane helix</keyword>
<name>A0ABY3SS58_9BACL</name>
<evidence type="ECO:0000313" key="5">
    <source>
        <dbReference type="Proteomes" id="UP001649230"/>
    </source>
</evidence>
<dbReference type="PANTHER" id="PTHR30487">
    <property type="entry name" value="TYPE 4 PREPILIN-LIKE PROTEINS LEADER PEPTIDE-PROCESSING ENZYME"/>
    <property type="match status" value="1"/>
</dbReference>
<protein>
    <submittedName>
        <fullName evidence="4">A24 family peptidase</fullName>
    </submittedName>
</protein>
<dbReference type="EMBL" id="CP090978">
    <property type="protein sequence ID" value="UJF35950.1"/>
    <property type="molecule type" value="Genomic_DNA"/>
</dbReference>
<accession>A0ABY3SS58</accession>
<dbReference type="Pfam" id="PF01478">
    <property type="entry name" value="Peptidase_A24"/>
    <property type="match status" value="1"/>
</dbReference>
<feature type="transmembrane region" description="Helical" evidence="2">
    <location>
        <begin position="152"/>
        <end position="169"/>
    </location>
</feature>